<evidence type="ECO:0000313" key="2">
    <source>
        <dbReference type="EMBL" id="PHH76150.1"/>
    </source>
</evidence>
<dbReference type="AlphaFoldDB" id="A0A2C5Z8P3"/>
<protein>
    <recommendedName>
        <fullName evidence="4">Terpene synthase</fullName>
    </recommendedName>
</protein>
<evidence type="ECO:0000313" key="3">
    <source>
        <dbReference type="Proteomes" id="UP000224854"/>
    </source>
</evidence>
<proteinExistence type="predicted"/>
<dbReference type="Pfam" id="PF19086">
    <property type="entry name" value="Terpene_syn_C_2"/>
    <property type="match status" value="1"/>
</dbReference>
<accession>A0A2C5Z8P3</accession>
<sequence length="373" mass="42199">MPHFLNLDESNYCFSEPVDDGDVRENGCFTILPVRRNIHDKTANAIAHTVTDSWKRVVADNVVEGFCGIENTASGTFNSLVFPESSLDRTECISRLAQVLFLLDDKYESLPQEIAHENLGIHIAAIMDDAGVKDATTATEKMLVPVVRALLNVDRDRGIAVTKAWRSCALNSNAKPITEFANFDDYIEFRIIDAGMMAFSRCIEYCMQLSLDDQERNSTLDFQRLAMTSMALCNDWWSWSREYNAYIKGSRLLNSVYVLMKQYDLPAHKALKKLKQCVIDSEKRLVQMRHELFSRRLSIHLQRYIDAHLLLVSGNSLWCSTSPRYHTHLYFELPGPLLPLASNDLKAAHSNGSALTTGNHHLGNQETDSGVYN</sequence>
<keyword evidence="3" id="KW-1185">Reference proteome</keyword>
<organism evidence="2 3">
    <name type="scientific">Ophiocordyceps australis</name>
    <dbReference type="NCBI Taxonomy" id="1399860"/>
    <lineage>
        <taxon>Eukaryota</taxon>
        <taxon>Fungi</taxon>
        <taxon>Dikarya</taxon>
        <taxon>Ascomycota</taxon>
        <taxon>Pezizomycotina</taxon>
        <taxon>Sordariomycetes</taxon>
        <taxon>Hypocreomycetidae</taxon>
        <taxon>Hypocreales</taxon>
        <taxon>Ophiocordycipitaceae</taxon>
        <taxon>Ophiocordyceps</taxon>
    </lineage>
</organism>
<dbReference type="OrthoDB" id="6921389at2759"/>
<dbReference type="EMBL" id="NJEU01000332">
    <property type="protein sequence ID" value="PHH76150.1"/>
    <property type="molecule type" value="Genomic_DNA"/>
</dbReference>
<evidence type="ECO:0008006" key="4">
    <source>
        <dbReference type="Google" id="ProtNLM"/>
    </source>
</evidence>
<evidence type="ECO:0000256" key="1">
    <source>
        <dbReference type="SAM" id="MobiDB-lite"/>
    </source>
</evidence>
<dbReference type="InterPro" id="IPR008949">
    <property type="entry name" value="Isoprenoid_synthase_dom_sf"/>
</dbReference>
<dbReference type="SUPFAM" id="SSF48576">
    <property type="entry name" value="Terpenoid synthases"/>
    <property type="match status" value="1"/>
</dbReference>
<reference evidence="2 3" key="1">
    <citation type="submission" date="2017-06" db="EMBL/GenBank/DDBJ databases">
        <title>Ant-infecting Ophiocordyceps genomes reveal a high diversity of potential behavioral manipulation genes and a possible major role for enterotoxins.</title>
        <authorList>
            <person name="De Bekker C."/>
            <person name="Evans H.C."/>
            <person name="Brachmann A."/>
            <person name="Hughes D.P."/>
        </authorList>
    </citation>
    <scope>NUCLEOTIDE SEQUENCE [LARGE SCALE GENOMIC DNA]</scope>
    <source>
        <strain evidence="2 3">1348a</strain>
    </source>
</reference>
<name>A0A2C5Z8P3_9HYPO</name>
<dbReference type="Proteomes" id="UP000224854">
    <property type="component" value="Unassembled WGS sequence"/>
</dbReference>
<gene>
    <name evidence="2" type="ORF">CDD82_4121</name>
</gene>
<dbReference type="Gene3D" id="1.10.600.10">
    <property type="entry name" value="Farnesyl Diphosphate Synthase"/>
    <property type="match status" value="1"/>
</dbReference>
<comment type="caution">
    <text evidence="2">The sequence shown here is derived from an EMBL/GenBank/DDBJ whole genome shotgun (WGS) entry which is preliminary data.</text>
</comment>
<feature type="region of interest" description="Disordered" evidence="1">
    <location>
        <begin position="351"/>
        <end position="373"/>
    </location>
</feature>